<dbReference type="Proteomes" id="UP000237082">
    <property type="component" value="Unassembled WGS sequence"/>
</dbReference>
<accession>A0A2S5DK74</accession>
<keyword evidence="4" id="KW-1185">Reference proteome</keyword>
<feature type="chain" id="PRO_5015453787" evidence="2">
    <location>
        <begin position="22"/>
        <end position="111"/>
    </location>
</feature>
<dbReference type="OrthoDB" id="8595641at2"/>
<evidence type="ECO:0000256" key="1">
    <source>
        <dbReference type="SAM" id="MobiDB-lite"/>
    </source>
</evidence>
<dbReference type="EMBL" id="PQWB01000011">
    <property type="protein sequence ID" value="POZ63483.1"/>
    <property type="molecule type" value="Genomic_DNA"/>
</dbReference>
<gene>
    <name evidence="3" type="ORF">C2I19_02280</name>
</gene>
<protein>
    <submittedName>
        <fullName evidence="3">Uncharacterized protein</fullName>
    </submittedName>
</protein>
<evidence type="ECO:0000313" key="3">
    <source>
        <dbReference type="EMBL" id="POZ63483.1"/>
    </source>
</evidence>
<comment type="caution">
    <text evidence="3">The sequence shown here is derived from an EMBL/GenBank/DDBJ whole genome shotgun (WGS) entry which is preliminary data.</text>
</comment>
<keyword evidence="2" id="KW-0732">Signal</keyword>
<evidence type="ECO:0000313" key="4">
    <source>
        <dbReference type="Proteomes" id="UP000237082"/>
    </source>
</evidence>
<evidence type="ECO:0000256" key="2">
    <source>
        <dbReference type="SAM" id="SignalP"/>
    </source>
</evidence>
<feature type="region of interest" description="Disordered" evidence="1">
    <location>
        <begin position="65"/>
        <end position="111"/>
    </location>
</feature>
<name>A0A2S5DK74_9NEIS</name>
<proteinExistence type="predicted"/>
<dbReference type="RefSeq" id="WP_103901100.1">
    <property type="nucleotide sequence ID" value="NZ_PQWB01000011.1"/>
</dbReference>
<organism evidence="3 4">
    <name type="scientific">Chromobacterium alticapitis</name>
    <dbReference type="NCBI Taxonomy" id="2073169"/>
    <lineage>
        <taxon>Bacteria</taxon>
        <taxon>Pseudomonadati</taxon>
        <taxon>Pseudomonadota</taxon>
        <taxon>Betaproteobacteria</taxon>
        <taxon>Neisseriales</taxon>
        <taxon>Chromobacteriaceae</taxon>
        <taxon>Chromobacterium</taxon>
    </lineage>
</organism>
<reference evidence="4" key="1">
    <citation type="submission" date="2018-02" db="EMBL/GenBank/DDBJ databases">
        <authorList>
            <person name="O'Hara-Hanley K."/>
            <person name="Soby S."/>
        </authorList>
    </citation>
    <scope>NUCLEOTIDE SEQUENCE [LARGE SCALE GENOMIC DNA]</scope>
    <source>
        <strain evidence="4">MWU14-2602</strain>
    </source>
</reference>
<feature type="signal peptide" evidence="2">
    <location>
        <begin position="1"/>
        <end position="21"/>
    </location>
</feature>
<dbReference type="AlphaFoldDB" id="A0A2S5DK74"/>
<feature type="compositionally biased region" description="Basic and acidic residues" evidence="1">
    <location>
        <begin position="98"/>
        <end position="111"/>
    </location>
</feature>
<sequence length="111" mass="12842">MKRYLILLLSGSLLAQQAAWARPPKMAPQRDRVVWSQIQRKANCDEGRSCRDNRRLQALQLREAARNGDVGADPARRRLLPPPDGHPQTIPSKPNFWQDRHRQELEEKPSE</sequence>